<feature type="compositionally biased region" description="Basic and acidic residues" evidence="1">
    <location>
        <begin position="77"/>
        <end position="95"/>
    </location>
</feature>
<reference evidence="2 3" key="1">
    <citation type="submission" date="2023-08" db="EMBL/GenBank/DDBJ databases">
        <title>Black Yeasts Isolated from many extreme environments.</title>
        <authorList>
            <person name="Coleine C."/>
            <person name="Stajich J.E."/>
            <person name="Selbmann L."/>
        </authorList>
    </citation>
    <scope>NUCLEOTIDE SEQUENCE [LARGE SCALE GENOMIC DNA]</scope>
    <source>
        <strain evidence="2 3">CCFEE 5792</strain>
    </source>
</reference>
<proteinExistence type="predicted"/>
<dbReference type="Proteomes" id="UP001358417">
    <property type="component" value="Unassembled WGS sequence"/>
</dbReference>
<keyword evidence="3" id="KW-1185">Reference proteome</keyword>
<organism evidence="2 3">
    <name type="scientific">Exophiala bonariae</name>
    <dbReference type="NCBI Taxonomy" id="1690606"/>
    <lineage>
        <taxon>Eukaryota</taxon>
        <taxon>Fungi</taxon>
        <taxon>Dikarya</taxon>
        <taxon>Ascomycota</taxon>
        <taxon>Pezizomycotina</taxon>
        <taxon>Eurotiomycetes</taxon>
        <taxon>Chaetothyriomycetidae</taxon>
        <taxon>Chaetothyriales</taxon>
        <taxon>Herpotrichiellaceae</taxon>
        <taxon>Exophiala</taxon>
    </lineage>
</organism>
<dbReference type="EMBL" id="JAVRRD010000023">
    <property type="protein sequence ID" value="KAK5047972.1"/>
    <property type="molecule type" value="Genomic_DNA"/>
</dbReference>
<accession>A0AAV9N1Z1</accession>
<protein>
    <submittedName>
        <fullName evidence="2">Uncharacterized protein</fullName>
    </submittedName>
</protein>
<name>A0AAV9N1Z1_9EURO</name>
<gene>
    <name evidence="2" type="ORF">LTR84_006162</name>
</gene>
<evidence type="ECO:0000256" key="1">
    <source>
        <dbReference type="SAM" id="MobiDB-lite"/>
    </source>
</evidence>
<dbReference type="GeneID" id="89974334"/>
<feature type="region of interest" description="Disordered" evidence="1">
    <location>
        <begin position="77"/>
        <end position="114"/>
    </location>
</feature>
<comment type="caution">
    <text evidence="2">The sequence shown here is derived from an EMBL/GenBank/DDBJ whole genome shotgun (WGS) entry which is preliminary data.</text>
</comment>
<evidence type="ECO:0000313" key="3">
    <source>
        <dbReference type="Proteomes" id="UP001358417"/>
    </source>
</evidence>
<dbReference type="RefSeq" id="XP_064703478.1">
    <property type="nucleotide sequence ID" value="XM_064849723.1"/>
</dbReference>
<dbReference type="AlphaFoldDB" id="A0AAV9N1Z1"/>
<evidence type="ECO:0000313" key="2">
    <source>
        <dbReference type="EMBL" id="KAK5047972.1"/>
    </source>
</evidence>
<sequence length="137" mass="15780">MCFKYHCIDCKQNKYSSCKDYDEDTRKCGDGTEPVPTIRIPQKCGTCVTIRGAIRGLRVLLFREPWLATEGLAGAPKKESWEMGVDEKHDWDHDYQSGGEDEDGYTQEKRKAIREEAERAVAARWDAMKKEQEENSQ</sequence>